<feature type="region of interest" description="Disordered" evidence="1">
    <location>
        <begin position="54"/>
        <end position="98"/>
    </location>
</feature>
<dbReference type="Proteomes" id="UP000050867">
    <property type="component" value="Unassembled WGS sequence"/>
</dbReference>
<feature type="compositionally biased region" description="Basic and acidic residues" evidence="1">
    <location>
        <begin position="83"/>
        <end position="98"/>
    </location>
</feature>
<dbReference type="eggNOG" id="ENOG5033A8E">
    <property type="taxonomic scope" value="Bacteria"/>
</dbReference>
<evidence type="ECO:0000313" key="2">
    <source>
        <dbReference type="EMBL" id="KRV50370.1"/>
    </source>
</evidence>
<evidence type="ECO:0000256" key="1">
    <source>
        <dbReference type="SAM" id="MobiDB-lite"/>
    </source>
</evidence>
<keyword evidence="3" id="KW-1185">Reference proteome</keyword>
<comment type="caution">
    <text evidence="2">The sequence shown here is derived from an EMBL/GenBank/DDBJ whole genome shotgun (WGS) entry which is preliminary data.</text>
</comment>
<dbReference type="EMBL" id="LLZU01000005">
    <property type="protein sequence ID" value="KRV50370.1"/>
    <property type="molecule type" value="Genomic_DNA"/>
</dbReference>
<gene>
    <name evidence="2" type="ORF">AQ490_14830</name>
</gene>
<reference evidence="2 3" key="1">
    <citation type="submission" date="2015-10" db="EMBL/GenBank/DDBJ databases">
        <title>Draft genome sequence of pyrrolomycin-producing Streptomyces vitaminophilus.</title>
        <authorList>
            <person name="Graham D.E."/>
            <person name="Mahan K.M."/>
            <person name="Klingeman D.M."/>
            <person name="Hettich R.L."/>
            <person name="Parry R.J."/>
        </authorList>
    </citation>
    <scope>NUCLEOTIDE SEQUENCE [LARGE SCALE GENOMIC DNA]</scope>
    <source>
        <strain evidence="2 3">ATCC 31673</strain>
    </source>
</reference>
<protein>
    <submittedName>
        <fullName evidence="2">Uncharacterized protein</fullName>
    </submittedName>
</protein>
<name>A0A0T6LX05_WENVI</name>
<organism evidence="2 3">
    <name type="scientific">Wenjunlia vitaminophila</name>
    <name type="common">Streptomyces vitaminophilus</name>
    <dbReference type="NCBI Taxonomy" id="76728"/>
    <lineage>
        <taxon>Bacteria</taxon>
        <taxon>Bacillati</taxon>
        <taxon>Actinomycetota</taxon>
        <taxon>Actinomycetes</taxon>
        <taxon>Kitasatosporales</taxon>
        <taxon>Streptomycetaceae</taxon>
        <taxon>Wenjunlia</taxon>
    </lineage>
</organism>
<dbReference type="STRING" id="76728.AQ490_14830"/>
<dbReference type="AlphaFoldDB" id="A0A0T6LX05"/>
<evidence type="ECO:0000313" key="3">
    <source>
        <dbReference type="Proteomes" id="UP000050867"/>
    </source>
</evidence>
<proteinExistence type="predicted"/>
<accession>A0A0T6LX05</accession>
<sequence>MGAWGTTKVNRAARRLTPEGLTETAVGRAAQVGDRMRTFVSDVRVGMAEREEELNHTLGRSSQGAYVIRPGTPDRALPAPGHDVPRPHPQLHDWKEGH</sequence>